<evidence type="ECO:0000256" key="16">
    <source>
        <dbReference type="SAM" id="MobiDB-lite"/>
    </source>
</evidence>
<evidence type="ECO:0000256" key="15">
    <source>
        <dbReference type="PROSITE-ProRule" id="PRU00560"/>
    </source>
</evidence>
<dbReference type="Gene3D" id="3.90.320.10">
    <property type="match status" value="1"/>
</dbReference>
<dbReference type="GO" id="GO:0004386">
    <property type="term" value="F:helicase activity"/>
    <property type="evidence" value="ECO:0007669"/>
    <property type="project" value="UniProtKB-KW"/>
</dbReference>
<evidence type="ECO:0000313" key="20">
    <source>
        <dbReference type="Proteomes" id="UP001205612"/>
    </source>
</evidence>
<dbReference type="Gene3D" id="1.10.10.160">
    <property type="match status" value="1"/>
</dbReference>
<evidence type="ECO:0000256" key="14">
    <source>
        <dbReference type="ARBA" id="ARBA00048988"/>
    </source>
</evidence>
<dbReference type="CDD" id="cd17932">
    <property type="entry name" value="DEXQc_UvrD"/>
    <property type="match status" value="1"/>
</dbReference>
<feature type="binding site" evidence="15">
    <location>
        <begin position="38"/>
        <end position="45"/>
    </location>
    <ligand>
        <name>ATP</name>
        <dbReference type="ChEBI" id="CHEBI:30616"/>
    </ligand>
</feature>
<keyword evidence="7" id="KW-0269">Exonuclease</keyword>
<feature type="domain" description="UvrD-like helicase C-terminal" evidence="18">
    <location>
        <begin position="344"/>
        <end position="663"/>
    </location>
</feature>
<evidence type="ECO:0000256" key="13">
    <source>
        <dbReference type="ARBA" id="ARBA00034808"/>
    </source>
</evidence>
<dbReference type="EC" id="5.6.2.4" evidence="13"/>
<organism evidence="19 20">
    <name type="scientific">Streptomyces pyxinicus</name>
    <dbReference type="NCBI Taxonomy" id="2970331"/>
    <lineage>
        <taxon>Bacteria</taxon>
        <taxon>Bacillati</taxon>
        <taxon>Actinomycetota</taxon>
        <taxon>Actinomycetes</taxon>
        <taxon>Kitasatosporales</taxon>
        <taxon>Streptomycetaceae</taxon>
        <taxon>Streptomyces</taxon>
    </lineage>
</organism>
<keyword evidence="4" id="KW-0227">DNA damage</keyword>
<dbReference type="InterPro" id="IPR038726">
    <property type="entry name" value="PDDEXK_AddAB-type"/>
</dbReference>
<keyword evidence="11" id="KW-0413">Isomerase</keyword>
<keyword evidence="9" id="KW-0238">DNA-binding</keyword>
<keyword evidence="3 15" id="KW-0547">Nucleotide-binding</keyword>
<dbReference type="SUPFAM" id="SSF52540">
    <property type="entry name" value="P-loop containing nucleoside triphosphate hydrolases"/>
    <property type="match status" value="1"/>
</dbReference>
<dbReference type="InterPro" id="IPR011604">
    <property type="entry name" value="PDDEXK-like_dom_sf"/>
</dbReference>
<keyword evidence="10" id="KW-0234">DNA repair</keyword>
<evidence type="ECO:0000256" key="6">
    <source>
        <dbReference type="ARBA" id="ARBA00022806"/>
    </source>
</evidence>
<evidence type="ECO:0000256" key="9">
    <source>
        <dbReference type="ARBA" id="ARBA00023125"/>
    </source>
</evidence>
<evidence type="ECO:0000256" key="3">
    <source>
        <dbReference type="ARBA" id="ARBA00022741"/>
    </source>
</evidence>
<evidence type="ECO:0000256" key="10">
    <source>
        <dbReference type="ARBA" id="ARBA00023204"/>
    </source>
</evidence>
<evidence type="ECO:0000313" key="19">
    <source>
        <dbReference type="EMBL" id="MCS0605036.1"/>
    </source>
</evidence>
<feature type="compositionally biased region" description="Acidic residues" evidence="16">
    <location>
        <begin position="845"/>
        <end position="881"/>
    </location>
</feature>
<dbReference type="Pfam" id="PF13361">
    <property type="entry name" value="UvrD_C"/>
    <property type="match status" value="2"/>
</dbReference>
<proteinExistence type="inferred from homology"/>
<keyword evidence="5 15" id="KW-0378">Hydrolase</keyword>
<dbReference type="InterPro" id="IPR027417">
    <property type="entry name" value="P-loop_NTPase"/>
</dbReference>
<keyword evidence="6 15" id="KW-0347">Helicase</keyword>
<accession>A0ABT2B944</accession>
<protein>
    <recommendedName>
        <fullName evidence="13">DNA 3'-5' helicase</fullName>
        <ecNumber evidence="13">5.6.2.4</ecNumber>
    </recommendedName>
</protein>
<dbReference type="PANTHER" id="PTHR11070:SF55">
    <property type="entry name" value="DNA 3'-5' HELICASE"/>
    <property type="match status" value="1"/>
</dbReference>
<evidence type="ECO:0000256" key="11">
    <source>
        <dbReference type="ARBA" id="ARBA00023235"/>
    </source>
</evidence>
<dbReference type="EMBL" id="JANUGP010000027">
    <property type="protein sequence ID" value="MCS0605036.1"/>
    <property type="molecule type" value="Genomic_DNA"/>
</dbReference>
<comment type="caution">
    <text evidence="19">The sequence shown here is derived from an EMBL/GenBank/DDBJ whole genome shotgun (WGS) entry which is preliminary data.</text>
</comment>
<comment type="similarity">
    <text evidence="1">Belongs to the helicase family. UvrD subfamily.</text>
</comment>
<keyword evidence="20" id="KW-1185">Reference proteome</keyword>
<feature type="region of interest" description="Disordered" evidence="16">
    <location>
        <begin position="832"/>
        <end position="922"/>
    </location>
</feature>
<dbReference type="InterPro" id="IPR014017">
    <property type="entry name" value="DNA_helicase_UvrD-like_C"/>
</dbReference>
<dbReference type="InterPro" id="IPR000212">
    <property type="entry name" value="DNA_helicase_UvrD/REP"/>
</dbReference>
<keyword evidence="8 15" id="KW-0067">ATP-binding</keyword>
<evidence type="ECO:0000256" key="4">
    <source>
        <dbReference type="ARBA" id="ARBA00022763"/>
    </source>
</evidence>
<dbReference type="PROSITE" id="PS51198">
    <property type="entry name" value="UVRD_HELICASE_ATP_BIND"/>
    <property type="match status" value="1"/>
</dbReference>
<dbReference type="Proteomes" id="UP001205612">
    <property type="component" value="Unassembled WGS sequence"/>
</dbReference>
<comment type="catalytic activity">
    <reaction evidence="12">
        <text>Couples ATP hydrolysis with the unwinding of duplex DNA by translocating in the 3'-5' direction.</text>
        <dbReference type="EC" id="5.6.2.4"/>
    </reaction>
</comment>
<dbReference type="Pfam" id="PF12705">
    <property type="entry name" value="PDDEXK_1"/>
    <property type="match status" value="1"/>
</dbReference>
<dbReference type="Gene3D" id="3.40.50.300">
    <property type="entry name" value="P-loop containing nucleotide triphosphate hydrolases"/>
    <property type="match status" value="3"/>
</dbReference>
<dbReference type="InterPro" id="IPR014016">
    <property type="entry name" value="UvrD-like_ATP-bd"/>
</dbReference>
<dbReference type="InterPro" id="IPR013986">
    <property type="entry name" value="DExx_box_DNA_helicase_dom_sf"/>
</dbReference>
<feature type="domain" description="UvrD-like helicase ATP-binding" evidence="17">
    <location>
        <begin position="17"/>
        <end position="343"/>
    </location>
</feature>
<feature type="compositionally biased region" description="Low complexity" evidence="16">
    <location>
        <begin position="834"/>
        <end position="843"/>
    </location>
</feature>
<evidence type="ECO:0000256" key="12">
    <source>
        <dbReference type="ARBA" id="ARBA00034617"/>
    </source>
</evidence>
<evidence type="ECO:0000256" key="1">
    <source>
        <dbReference type="ARBA" id="ARBA00009922"/>
    </source>
</evidence>
<dbReference type="PROSITE" id="PS51217">
    <property type="entry name" value="UVRD_HELICASE_CTER"/>
    <property type="match status" value="1"/>
</dbReference>
<keyword evidence="2" id="KW-0540">Nuclease</keyword>
<dbReference type="PANTHER" id="PTHR11070">
    <property type="entry name" value="UVRD / RECB / PCRA DNA HELICASE FAMILY MEMBER"/>
    <property type="match status" value="1"/>
</dbReference>
<comment type="catalytic activity">
    <reaction evidence="14">
        <text>ATP + H2O = ADP + phosphate + H(+)</text>
        <dbReference type="Rhea" id="RHEA:13065"/>
        <dbReference type="ChEBI" id="CHEBI:15377"/>
        <dbReference type="ChEBI" id="CHEBI:15378"/>
        <dbReference type="ChEBI" id="CHEBI:30616"/>
        <dbReference type="ChEBI" id="CHEBI:43474"/>
        <dbReference type="ChEBI" id="CHEBI:456216"/>
        <dbReference type="EC" id="5.6.2.4"/>
    </reaction>
</comment>
<evidence type="ECO:0000256" key="8">
    <source>
        <dbReference type="ARBA" id="ARBA00022840"/>
    </source>
</evidence>
<reference evidence="19 20" key="1">
    <citation type="submission" date="2022-08" db="EMBL/GenBank/DDBJ databases">
        <authorList>
            <person name="Somphong A."/>
            <person name="Phongsopitanun W."/>
        </authorList>
    </citation>
    <scope>NUCLEOTIDE SEQUENCE [LARGE SCALE GENOMIC DNA]</scope>
    <source>
        <strain evidence="19 20">LP11</strain>
    </source>
</reference>
<name>A0ABT2B944_9ACTN</name>
<dbReference type="RefSeq" id="WP_258781994.1">
    <property type="nucleotide sequence ID" value="NZ_JANUGP010000027.1"/>
</dbReference>
<evidence type="ECO:0000259" key="18">
    <source>
        <dbReference type="PROSITE" id="PS51217"/>
    </source>
</evidence>
<evidence type="ECO:0000256" key="5">
    <source>
        <dbReference type="ARBA" id="ARBA00022801"/>
    </source>
</evidence>
<evidence type="ECO:0000259" key="17">
    <source>
        <dbReference type="PROSITE" id="PS51198"/>
    </source>
</evidence>
<sequence>MSARITDPEQLKELLGIPFTPEQTACITAPPAPQVIVAGAGSGKTTVMAARVVWLVGTGQVAPEQVLGLTFTNKAAGELAERVRKALVRAGVTDPDAIDPENPPGEPVISTYHSFAGRLLTDHGLRLGLEPSARLLADASRYQLAARVLREAPGPYPALTRSFADLVSDLLTLDSELAEHLVAPEELRAWDAGLLDTLEGTKLSNADLRRVPETAAARRELAELVGRYRAAKRERDLLDFGDQIALSARLAGLPEVGRLLREEFRVVLLDEYQDTSVAQRVLLAGLFGAGTGHPVTAVGDPCQAIYGWRGASVANLDDFPEHFARADGRPATRQALSENRRSGGRLLDLANGLAEPLRALHAGVEALRPAPGAEYDGTVRCALLPTHAEEIDWIADSLAHLVRTGTPPGEIAVLCRTATDFAEIQGALVARDVPVEVVGLSGLLHLPEIADLVAVCEVLQDPGANASLVRLLTGPRWRIGPRDLALLGRRARLLVAHARGDDTDDPDRRLAAAVEGVDPSEVISLADALDTFLESPAEDGTHDDGLPFSSDARVRFARLAAELRDLRRSLSDPLMDVLHRVLAVTGLEVELSASPHALAARRRETLSNFLDVAASFAASDGEATLLAFLAFLRTAAQYEKGLDNALPGGENTVKVLTAHKSKGLEWDVVAVPGLVTGTFPSAQGREKWTAQAKVLPHALRGDADTLPDIGSWDARGMKAFHEAMKDHQHTEELRLGYVTFTRPRSLLLGSGHWWGPTQKKPRGPSDFLQALYGHCAAGYGEIEAWADPPAEEEQNPALRAAGADQVWPLPLDADALARRRRAAETVLAHLDALTVPGDDTPPLTDDPDWPTPPDDEPYEEDVPCDEDVPYEGEDPFADEPPYEPPYERSYESPYEGAPAENAPTRHPTVPHQAPAPPTDTALTPEEARTIASWDRDLDALAGELLRARQAVTDVPLPATLTATQLLRLAEDPDGLAQELARPMPRPPQPAARRGTRFHAWVEARFEELTLPLLEPDELPGTDAEIADERDLEALKEAFERTPYARRTPYRVEAPFQFTLAGRVVRGRIDAVYRTGEGDEATYEIVDWKTGRTRAADPLQLAVYRLAWAEQQGVPPESVTATFLYVRTGDVVRPEGLPGREALERLLTGEPETAREAR</sequence>
<dbReference type="Gene3D" id="1.10.486.10">
    <property type="entry name" value="PCRA, domain 4"/>
    <property type="match status" value="1"/>
</dbReference>
<dbReference type="Pfam" id="PF00580">
    <property type="entry name" value="UvrD-helicase"/>
    <property type="match status" value="1"/>
</dbReference>
<evidence type="ECO:0000256" key="7">
    <source>
        <dbReference type="ARBA" id="ARBA00022839"/>
    </source>
</evidence>
<gene>
    <name evidence="19" type="ORF">NX794_28065</name>
</gene>
<evidence type="ECO:0000256" key="2">
    <source>
        <dbReference type="ARBA" id="ARBA00022722"/>
    </source>
</evidence>